<feature type="signal peptide" evidence="2">
    <location>
        <begin position="1"/>
        <end position="23"/>
    </location>
</feature>
<dbReference type="PROSITE" id="PS51257">
    <property type="entry name" value="PROKAR_LIPOPROTEIN"/>
    <property type="match status" value="1"/>
</dbReference>
<protein>
    <submittedName>
        <fullName evidence="3">Uncharacterized protein</fullName>
    </submittedName>
</protein>
<gene>
    <name evidence="3" type="ORF">CBR64_11580</name>
</gene>
<organism evidence="3 4">
    <name type="scientific">Cellulosimicrobium cellulans</name>
    <name type="common">Arthrobacter luteus</name>
    <dbReference type="NCBI Taxonomy" id="1710"/>
    <lineage>
        <taxon>Bacteria</taxon>
        <taxon>Bacillati</taxon>
        <taxon>Actinomycetota</taxon>
        <taxon>Actinomycetes</taxon>
        <taxon>Micrococcales</taxon>
        <taxon>Promicromonosporaceae</taxon>
        <taxon>Cellulosimicrobium</taxon>
    </lineage>
</organism>
<accession>A0A1Y0HV11</accession>
<reference evidence="3 4" key="1">
    <citation type="submission" date="2017-05" db="EMBL/GenBank/DDBJ databases">
        <authorList>
            <person name="Song R."/>
            <person name="Chenine A.L."/>
            <person name="Ruprecht R.M."/>
        </authorList>
    </citation>
    <scope>NUCLEOTIDE SEQUENCE [LARGE SCALE GENOMIC DNA]</scope>
    <source>
        <strain evidence="3 4">PSBB019</strain>
    </source>
</reference>
<dbReference type="Proteomes" id="UP000196228">
    <property type="component" value="Chromosome"/>
</dbReference>
<evidence type="ECO:0000313" key="3">
    <source>
        <dbReference type="EMBL" id="ARU52018.1"/>
    </source>
</evidence>
<sequence length="175" mass="17666">MMTSRTTTTTCTLLAALGLAAFAAGCGAAPAPDAEPAAAAPTARAAHDSAAPPAEQHLVVAPGTEVDLDGETVEPTSHVVGSEIAWDGDRVAFLSGATLVDGDVDPASCVDRVAGYEAAAGDTRDVPGSSLPAALLDDGAQVCVRTDEGTVLHVELRGPDVRDELQVSVRAQLPR</sequence>
<dbReference type="AlphaFoldDB" id="A0A1Y0HV11"/>
<evidence type="ECO:0000256" key="1">
    <source>
        <dbReference type="SAM" id="MobiDB-lite"/>
    </source>
</evidence>
<evidence type="ECO:0000256" key="2">
    <source>
        <dbReference type="SAM" id="SignalP"/>
    </source>
</evidence>
<feature type="chain" id="PRO_5038752812" evidence="2">
    <location>
        <begin position="24"/>
        <end position="175"/>
    </location>
</feature>
<dbReference type="EMBL" id="CP021383">
    <property type="protein sequence ID" value="ARU52018.1"/>
    <property type="molecule type" value="Genomic_DNA"/>
</dbReference>
<keyword evidence="2" id="KW-0732">Signal</keyword>
<proteinExistence type="predicted"/>
<evidence type="ECO:0000313" key="4">
    <source>
        <dbReference type="Proteomes" id="UP000196228"/>
    </source>
</evidence>
<dbReference type="KEGG" id="cceu:CBR64_11580"/>
<feature type="region of interest" description="Disordered" evidence="1">
    <location>
        <begin position="31"/>
        <end position="54"/>
    </location>
</feature>
<name>A0A1Y0HV11_CELCE</name>